<keyword evidence="4 8" id="KW-0547">Nucleotide-binding</keyword>
<dbReference type="EMBL" id="CP002551">
    <property type="protein sequence ID" value="ADZ09424.1"/>
    <property type="molecule type" value="Genomic_DNA"/>
</dbReference>
<dbReference type="STRING" id="877455.Metbo_1180"/>
<dbReference type="KEGG" id="mel:Metbo_1180"/>
<dbReference type="InterPro" id="IPR027417">
    <property type="entry name" value="P-loop_NTPase"/>
</dbReference>
<dbReference type="AlphaFoldDB" id="F0T6A9"/>
<dbReference type="OrthoDB" id="145464at2157"/>
<evidence type="ECO:0000256" key="7">
    <source>
        <dbReference type="ARBA" id="ARBA00023014"/>
    </source>
</evidence>
<evidence type="ECO:0000256" key="2">
    <source>
        <dbReference type="ARBA" id="ARBA00005504"/>
    </source>
</evidence>
<evidence type="ECO:0000256" key="4">
    <source>
        <dbReference type="ARBA" id="ARBA00022741"/>
    </source>
</evidence>
<keyword evidence="6 8" id="KW-0408">Iron</keyword>
<keyword evidence="8" id="KW-0004">4Fe-4S</keyword>
<dbReference type="GO" id="GO:0046872">
    <property type="term" value="F:metal ion binding"/>
    <property type="evidence" value="ECO:0007669"/>
    <property type="project" value="UniProtKB-KW"/>
</dbReference>
<organism evidence="9 10">
    <name type="scientific">Methanobacterium lacus (strain AL-21)</name>
    <dbReference type="NCBI Taxonomy" id="877455"/>
    <lineage>
        <taxon>Archaea</taxon>
        <taxon>Methanobacteriati</taxon>
        <taxon>Methanobacteriota</taxon>
        <taxon>Methanomada group</taxon>
        <taxon>Methanobacteria</taxon>
        <taxon>Methanobacteriales</taxon>
        <taxon>Methanobacteriaceae</taxon>
        <taxon>Methanobacterium</taxon>
    </lineage>
</organism>
<dbReference type="InterPro" id="IPR000392">
    <property type="entry name" value="NifH/frxC"/>
</dbReference>
<evidence type="ECO:0000256" key="3">
    <source>
        <dbReference type="ARBA" id="ARBA00022723"/>
    </source>
</evidence>
<dbReference type="PRINTS" id="PR00091">
    <property type="entry name" value="NITROGNASEII"/>
</dbReference>
<sequence length="293" mass="31238">MSKRKQIAIYGKGGIGKSTTTSNLSAALSDLGYSVMQIGCDPKNDSTTTLRKGKPIPTVMDTVRSGSNKLDNLIFEGYNGVHCVEAGGPEPGVGCAGRGIIAAIELLDNNGIIDDIDPDIVIYDVLGDVVCGGFAIPIRQGIAEQVYTVTSSDYMAIYAVNNLFKGILKYSGSGGALLGGIIGNSISKISQKEMITDFSEKTETNVIEFVPRSSTVTKCELDGVTTIEGAPNSEQAEVYRQLARNVINNKDSYIPKPFEAQDLADWAASWINNLLKEEKIEQNGIRSGSGEGI</sequence>
<gene>
    <name evidence="9" type="ordered locus">Metbo_1180</name>
</gene>
<keyword evidence="3 8" id="KW-0479">Metal-binding</keyword>
<dbReference type="GO" id="GO:0016163">
    <property type="term" value="F:nitrogenase activity"/>
    <property type="evidence" value="ECO:0007669"/>
    <property type="project" value="UniProtKB-EC"/>
</dbReference>
<dbReference type="PROSITE" id="PS00692">
    <property type="entry name" value="NIFH_FRXC_2"/>
    <property type="match status" value="1"/>
</dbReference>
<dbReference type="EC" id="1.18.6.1" evidence="9"/>
<dbReference type="PANTHER" id="PTHR42864">
    <property type="entry name" value="LIGHT-INDEPENDENT PROTOCHLOROPHYLLIDE REDUCTASE IRON-SULFUR ATP-BINDING PROTEIN"/>
    <property type="match status" value="1"/>
</dbReference>
<evidence type="ECO:0000256" key="5">
    <source>
        <dbReference type="ARBA" id="ARBA00022840"/>
    </source>
</evidence>
<reference evidence="10" key="1">
    <citation type="submission" date="2011-02" db="EMBL/GenBank/DDBJ databases">
        <title>Complete sequence of Methanobacterium sp. AL-21.</title>
        <authorList>
            <consortium name="US DOE Joint Genome Institute"/>
            <person name="Lucas S."/>
            <person name="Copeland A."/>
            <person name="Lapidus A."/>
            <person name="Cheng J.-F."/>
            <person name="Goodwin L."/>
            <person name="Pitluck S."/>
            <person name="Chertkov O."/>
            <person name="Detter J.C."/>
            <person name="Han C."/>
            <person name="Tapia R."/>
            <person name="Land M."/>
            <person name="Hauser L."/>
            <person name="Kyrpides N."/>
            <person name="Ivanova N."/>
            <person name="Mikhailova N."/>
            <person name="Pagani I."/>
            <person name="Cadillo-Quiroz H."/>
            <person name="Imachi H."/>
            <person name="Zinder S."/>
            <person name="Liu W."/>
            <person name="Woyke T."/>
        </authorList>
    </citation>
    <scope>NUCLEOTIDE SEQUENCE [LARGE SCALE GENOMIC DNA]</scope>
    <source>
        <strain evidence="10">AL-21</strain>
    </source>
</reference>
<dbReference type="eggNOG" id="arCOG00590">
    <property type="taxonomic scope" value="Archaea"/>
</dbReference>
<proteinExistence type="inferred from homology"/>
<keyword evidence="5 8" id="KW-0067">ATP-binding</keyword>
<dbReference type="Proteomes" id="UP000007490">
    <property type="component" value="Chromosome"/>
</dbReference>
<dbReference type="GO" id="GO:0051539">
    <property type="term" value="F:4 iron, 4 sulfur cluster binding"/>
    <property type="evidence" value="ECO:0007669"/>
    <property type="project" value="UniProtKB-KW"/>
</dbReference>
<evidence type="ECO:0000256" key="8">
    <source>
        <dbReference type="RuleBase" id="RU003688"/>
    </source>
</evidence>
<keyword evidence="10" id="KW-1185">Reference proteome</keyword>
<dbReference type="HOGENOM" id="CLU_059373_0_0_2"/>
<dbReference type="PANTHER" id="PTHR42864:SF2">
    <property type="entry name" value="LIGHT-INDEPENDENT PROTOCHLOROPHYLLIDE REDUCTASE IRON-SULFUR ATP-BINDING PROTEIN"/>
    <property type="match status" value="1"/>
</dbReference>
<dbReference type="SUPFAM" id="SSF52540">
    <property type="entry name" value="P-loop containing nucleoside triphosphate hydrolases"/>
    <property type="match status" value="1"/>
</dbReference>
<dbReference type="PIRSF" id="PIRSF000363">
    <property type="entry name" value="Nitrogenase_iron"/>
    <property type="match status" value="1"/>
</dbReference>
<keyword evidence="7 8" id="KW-0411">Iron-sulfur</keyword>
<dbReference type="InterPro" id="IPR030655">
    <property type="entry name" value="NifH/chlL_CS"/>
</dbReference>
<protein>
    <submittedName>
        <fullName evidence="9">Nitrogenase</fullName>
        <ecNumber evidence="9">1.18.6.1</ecNumber>
    </submittedName>
</protein>
<name>F0T6A9_METLA</name>
<comment type="similarity">
    <text evidence="2 8">Belongs to the NifH/BchL/ChlL family.</text>
</comment>
<accession>F0T6A9</accession>
<evidence type="ECO:0000313" key="9">
    <source>
        <dbReference type="EMBL" id="ADZ09424.1"/>
    </source>
</evidence>
<dbReference type="Gene3D" id="3.40.50.300">
    <property type="entry name" value="P-loop containing nucleotide triphosphate hydrolases"/>
    <property type="match status" value="1"/>
</dbReference>
<keyword evidence="8 9" id="KW-0560">Oxidoreductase</keyword>
<evidence type="ECO:0000256" key="6">
    <source>
        <dbReference type="ARBA" id="ARBA00023004"/>
    </source>
</evidence>
<evidence type="ECO:0000313" key="10">
    <source>
        <dbReference type="Proteomes" id="UP000007490"/>
    </source>
</evidence>
<comment type="cofactor">
    <cofactor evidence="1">
        <name>[4Fe-4S] cluster</name>
        <dbReference type="ChEBI" id="CHEBI:49883"/>
    </cofactor>
</comment>
<reference evidence="9 10" key="2">
    <citation type="journal article" date="2014" name="Int. J. Syst. Evol. Microbiol.">
        <title>Methanobacterium paludis sp. nov. and a novel strain of Methanobacterium lacus isolated from northern peatlands.</title>
        <authorList>
            <person name="Cadillo-Quiroz H."/>
            <person name="Brauer S.L."/>
            <person name="Goodson N."/>
            <person name="Yavitt J.B."/>
            <person name="Zinder S.H."/>
        </authorList>
    </citation>
    <scope>NUCLEOTIDE SEQUENCE [LARGE SCALE GENOMIC DNA]</scope>
    <source>
        <strain evidence="9 10">AL-21</strain>
    </source>
</reference>
<dbReference type="GeneID" id="10277630"/>
<dbReference type="PROSITE" id="PS00746">
    <property type="entry name" value="NIFH_FRXC_1"/>
    <property type="match status" value="1"/>
</dbReference>
<dbReference type="GO" id="GO:0005524">
    <property type="term" value="F:ATP binding"/>
    <property type="evidence" value="ECO:0007669"/>
    <property type="project" value="UniProtKB-KW"/>
</dbReference>
<dbReference type="RefSeq" id="WP_013644775.1">
    <property type="nucleotide sequence ID" value="NC_015216.1"/>
</dbReference>
<dbReference type="PROSITE" id="PS51026">
    <property type="entry name" value="NIFH_FRXC_3"/>
    <property type="match status" value="1"/>
</dbReference>
<evidence type="ECO:0000256" key="1">
    <source>
        <dbReference type="ARBA" id="ARBA00001966"/>
    </source>
</evidence>
<dbReference type="CDD" id="cd02040">
    <property type="entry name" value="NifH"/>
    <property type="match status" value="1"/>
</dbReference>
<dbReference type="Pfam" id="PF00142">
    <property type="entry name" value="Fer4_NifH"/>
    <property type="match status" value="1"/>
</dbReference>